<protein>
    <recommendedName>
        <fullName evidence="4">Saposin B-type domain-containing protein</fullName>
    </recommendedName>
</protein>
<evidence type="ECO:0000313" key="3">
    <source>
        <dbReference type="Proteomes" id="UP000799438"/>
    </source>
</evidence>
<feature type="signal peptide" evidence="1">
    <location>
        <begin position="1"/>
        <end position="19"/>
    </location>
</feature>
<dbReference type="Proteomes" id="UP000799438">
    <property type="component" value="Unassembled WGS sequence"/>
</dbReference>
<dbReference type="RefSeq" id="XP_033396197.1">
    <property type="nucleotide sequence ID" value="XM_033540681.1"/>
</dbReference>
<gene>
    <name evidence="2" type="ORF">K452DRAFT_288572</name>
</gene>
<evidence type="ECO:0000313" key="2">
    <source>
        <dbReference type="EMBL" id="KAF2140484.1"/>
    </source>
</evidence>
<keyword evidence="1" id="KW-0732">Signal</keyword>
<evidence type="ECO:0000256" key="1">
    <source>
        <dbReference type="SAM" id="SignalP"/>
    </source>
</evidence>
<dbReference type="EMBL" id="ML995489">
    <property type="protein sequence ID" value="KAF2140484.1"/>
    <property type="molecule type" value="Genomic_DNA"/>
</dbReference>
<organism evidence="2 3">
    <name type="scientific">Aplosporella prunicola CBS 121167</name>
    <dbReference type="NCBI Taxonomy" id="1176127"/>
    <lineage>
        <taxon>Eukaryota</taxon>
        <taxon>Fungi</taxon>
        <taxon>Dikarya</taxon>
        <taxon>Ascomycota</taxon>
        <taxon>Pezizomycotina</taxon>
        <taxon>Dothideomycetes</taxon>
        <taxon>Dothideomycetes incertae sedis</taxon>
        <taxon>Botryosphaeriales</taxon>
        <taxon>Aplosporellaceae</taxon>
        <taxon>Aplosporella</taxon>
    </lineage>
</organism>
<name>A0A6A6BB40_9PEZI</name>
<dbReference type="AlphaFoldDB" id="A0A6A6BB40"/>
<dbReference type="GeneID" id="54298177"/>
<keyword evidence="3" id="KW-1185">Reference proteome</keyword>
<evidence type="ECO:0008006" key="4">
    <source>
        <dbReference type="Google" id="ProtNLM"/>
    </source>
</evidence>
<proteinExistence type="predicted"/>
<reference evidence="2" key="1">
    <citation type="journal article" date="2020" name="Stud. Mycol.">
        <title>101 Dothideomycetes genomes: a test case for predicting lifestyles and emergence of pathogens.</title>
        <authorList>
            <person name="Haridas S."/>
            <person name="Albert R."/>
            <person name="Binder M."/>
            <person name="Bloem J."/>
            <person name="Labutti K."/>
            <person name="Salamov A."/>
            <person name="Andreopoulos B."/>
            <person name="Baker S."/>
            <person name="Barry K."/>
            <person name="Bills G."/>
            <person name="Bluhm B."/>
            <person name="Cannon C."/>
            <person name="Castanera R."/>
            <person name="Culley D."/>
            <person name="Daum C."/>
            <person name="Ezra D."/>
            <person name="Gonzalez J."/>
            <person name="Henrissat B."/>
            <person name="Kuo A."/>
            <person name="Liang C."/>
            <person name="Lipzen A."/>
            <person name="Lutzoni F."/>
            <person name="Magnuson J."/>
            <person name="Mondo S."/>
            <person name="Nolan M."/>
            <person name="Ohm R."/>
            <person name="Pangilinan J."/>
            <person name="Park H.-J."/>
            <person name="Ramirez L."/>
            <person name="Alfaro M."/>
            <person name="Sun H."/>
            <person name="Tritt A."/>
            <person name="Yoshinaga Y."/>
            <person name="Zwiers L.-H."/>
            <person name="Turgeon B."/>
            <person name="Goodwin S."/>
            <person name="Spatafora J."/>
            <person name="Crous P."/>
            <person name="Grigoriev I."/>
        </authorList>
    </citation>
    <scope>NUCLEOTIDE SEQUENCE</scope>
    <source>
        <strain evidence="2">CBS 121167</strain>
    </source>
</reference>
<feature type="chain" id="PRO_5025464423" description="Saposin B-type domain-containing protein" evidence="1">
    <location>
        <begin position="20"/>
        <end position="87"/>
    </location>
</feature>
<accession>A0A6A6BB40</accession>
<sequence>MIAHLLGFCLLTLLSVSAGAGVASFWSLGVRPETDQKACQNCIAAIRLCTRGRYVHHRPTETLKKPEQTVVKIRNILDQDVTPCVLE</sequence>